<dbReference type="Proteomes" id="UP000728106">
    <property type="component" value="Unassembled WGS sequence"/>
</dbReference>
<feature type="transmembrane region" description="Helical" evidence="7">
    <location>
        <begin position="321"/>
        <end position="339"/>
    </location>
</feature>
<organism evidence="9 10">
    <name type="scientific">Weissella confusa</name>
    <name type="common">Lactobacillus confusus</name>
    <dbReference type="NCBI Taxonomy" id="1583"/>
    <lineage>
        <taxon>Bacteria</taxon>
        <taxon>Bacillati</taxon>
        <taxon>Bacillota</taxon>
        <taxon>Bacilli</taxon>
        <taxon>Lactobacillales</taxon>
        <taxon>Lactobacillaceae</taxon>
        <taxon>Weissella</taxon>
    </lineage>
</organism>
<evidence type="ECO:0000256" key="3">
    <source>
        <dbReference type="ARBA" id="ARBA00022475"/>
    </source>
</evidence>
<feature type="transmembrane region" description="Helical" evidence="7">
    <location>
        <begin position="385"/>
        <end position="409"/>
    </location>
</feature>
<dbReference type="GO" id="GO:0022857">
    <property type="term" value="F:transmembrane transporter activity"/>
    <property type="evidence" value="ECO:0007669"/>
    <property type="project" value="InterPro"/>
</dbReference>
<feature type="transmembrane region" description="Helical" evidence="7">
    <location>
        <begin position="288"/>
        <end position="309"/>
    </location>
</feature>
<feature type="transmembrane region" description="Helical" evidence="7">
    <location>
        <begin position="45"/>
        <end position="64"/>
    </location>
</feature>
<dbReference type="RefSeq" id="WP_199468308.1">
    <property type="nucleotide sequence ID" value="NZ_JAAOCP010000017.1"/>
</dbReference>
<gene>
    <name evidence="9" type="ORF">HAU20_10605</name>
</gene>
<name>A0AA40YSZ1_WEICO</name>
<feature type="transmembrane region" description="Helical" evidence="7">
    <location>
        <begin position="166"/>
        <end position="184"/>
    </location>
</feature>
<dbReference type="PROSITE" id="PS50850">
    <property type="entry name" value="MFS"/>
    <property type="match status" value="1"/>
</dbReference>
<evidence type="ECO:0000256" key="1">
    <source>
        <dbReference type="ARBA" id="ARBA00004651"/>
    </source>
</evidence>
<dbReference type="Gene3D" id="1.20.1250.20">
    <property type="entry name" value="MFS general substrate transporter like domains"/>
    <property type="match status" value="1"/>
</dbReference>
<dbReference type="PANTHER" id="PTHR42718">
    <property type="entry name" value="MAJOR FACILITATOR SUPERFAMILY MULTIDRUG TRANSPORTER MFSC"/>
    <property type="match status" value="1"/>
</dbReference>
<accession>A0AA40YSZ1</accession>
<feature type="transmembrane region" description="Helical" evidence="7">
    <location>
        <begin position="415"/>
        <end position="438"/>
    </location>
</feature>
<dbReference type="CDD" id="cd17321">
    <property type="entry name" value="MFS_MMR_MDR_like"/>
    <property type="match status" value="1"/>
</dbReference>
<keyword evidence="5 7" id="KW-1133">Transmembrane helix</keyword>
<dbReference type="GO" id="GO:0005886">
    <property type="term" value="C:plasma membrane"/>
    <property type="evidence" value="ECO:0007669"/>
    <property type="project" value="UniProtKB-SubCell"/>
</dbReference>
<keyword evidence="3" id="KW-1003">Cell membrane</keyword>
<feature type="transmembrane region" description="Helical" evidence="7">
    <location>
        <begin position="76"/>
        <end position="95"/>
    </location>
</feature>
<keyword evidence="10" id="KW-1185">Reference proteome</keyword>
<feature type="transmembrane region" description="Helical" evidence="7">
    <location>
        <begin position="101"/>
        <end position="123"/>
    </location>
</feature>
<feature type="transmembrane region" description="Helical" evidence="7">
    <location>
        <begin position="345"/>
        <end position="364"/>
    </location>
</feature>
<evidence type="ECO:0000256" key="4">
    <source>
        <dbReference type="ARBA" id="ARBA00022692"/>
    </source>
</evidence>
<evidence type="ECO:0000313" key="10">
    <source>
        <dbReference type="Proteomes" id="UP000728106"/>
    </source>
</evidence>
<comment type="subcellular location">
    <subcellularLocation>
        <location evidence="1">Cell membrane</location>
        <topology evidence="1">Multi-pass membrane protein</topology>
    </subcellularLocation>
</comment>
<dbReference type="SUPFAM" id="SSF103473">
    <property type="entry name" value="MFS general substrate transporter"/>
    <property type="match status" value="1"/>
</dbReference>
<feature type="domain" description="Major facilitator superfamily (MFS) profile" evidence="8">
    <location>
        <begin position="10"/>
        <end position="442"/>
    </location>
</feature>
<evidence type="ECO:0000313" key="9">
    <source>
        <dbReference type="EMBL" id="MBJ7639821.1"/>
    </source>
</evidence>
<evidence type="ECO:0000256" key="5">
    <source>
        <dbReference type="ARBA" id="ARBA00022989"/>
    </source>
</evidence>
<dbReference type="PANTHER" id="PTHR42718:SF46">
    <property type="entry name" value="BLR6921 PROTEIN"/>
    <property type="match status" value="1"/>
</dbReference>
<evidence type="ECO:0000256" key="6">
    <source>
        <dbReference type="ARBA" id="ARBA00023136"/>
    </source>
</evidence>
<evidence type="ECO:0000256" key="7">
    <source>
        <dbReference type="SAM" id="Phobius"/>
    </source>
</evidence>
<comment type="caution">
    <text evidence="9">The sequence shown here is derived from an EMBL/GenBank/DDBJ whole genome shotgun (WGS) entry which is preliminary data.</text>
</comment>
<keyword evidence="4 7" id="KW-0812">Transmembrane</keyword>
<keyword evidence="6 7" id="KW-0472">Membrane</keyword>
<evidence type="ECO:0000259" key="8">
    <source>
        <dbReference type="PROSITE" id="PS50850"/>
    </source>
</evidence>
<reference evidence="9 10" key="1">
    <citation type="journal article" date="2021" name="Int. J. Food Microbiol.">
        <title>Safety demonstration of a microbial species for use in the food chain: Weissella confusa.</title>
        <authorList>
            <person name="Bourdichon F."/>
            <person name="Patrone V."/>
            <person name="Fontana A."/>
            <person name="Milani G."/>
            <person name="Morelli L."/>
        </authorList>
    </citation>
    <scope>NUCLEOTIDE SEQUENCE [LARGE SCALE GENOMIC DNA]</scope>
    <source>
        <strain evidence="9 10">CCUG 43002</strain>
    </source>
</reference>
<dbReference type="InterPro" id="IPR020846">
    <property type="entry name" value="MFS_dom"/>
</dbReference>
<feature type="transmembrane region" description="Helical" evidence="7">
    <location>
        <begin position="135"/>
        <end position="160"/>
    </location>
</feature>
<sequence>MFKTRNAKLTVFIILLSYFMTLLDNSIIFTGTAKMAVDMNMSPSTLAWVQNAYALTYGGLLLIGGRLGDIFGRKRLFVITLSTFGIGSLLVGLAQTSGVLIAARAFQGIGASSLAPTTLALLMDSFEGQERTQAVAWYGSVAGIGASLGLVIGGVFATYFSWRDGFFINVPIAIIMILLAITVLPKSATQNGHFDFMGTVLSMIGMFSLVYAVNGASQPVLMLVIAFVALILFVLTEKRASSPIMPLRLFHNRERVGGYIARLFYMGGMLGFWFLTPQLMQNVLHFTPLASGIGFFPLTVLNFIVALQVPKLLAKYGNRRVLIAGISITALGMLGVMQFNESLGYLLGISIPMVFLGIGQGLAFSPMTNAGIANADARDAGAASGVVNVMHQVGGSLGMSLMVTIGSLFSNTIVSYRVAILVAFIFMIIALISAVALIKDQN</sequence>
<dbReference type="InterPro" id="IPR011701">
    <property type="entry name" value="MFS"/>
</dbReference>
<keyword evidence="2" id="KW-0813">Transport</keyword>
<feature type="transmembrane region" description="Helical" evidence="7">
    <location>
        <begin position="12"/>
        <end position="33"/>
    </location>
</feature>
<dbReference type="EMBL" id="JAAOCP010000017">
    <property type="protein sequence ID" value="MBJ7639821.1"/>
    <property type="molecule type" value="Genomic_DNA"/>
</dbReference>
<dbReference type="AlphaFoldDB" id="A0AA40YSZ1"/>
<proteinExistence type="predicted"/>
<feature type="transmembrane region" description="Helical" evidence="7">
    <location>
        <begin position="256"/>
        <end position="276"/>
    </location>
</feature>
<evidence type="ECO:0000256" key="2">
    <source>
        <dbReference type="ARBA" id="ARBA00022448"/>
    </source>
</evidence>
<dbReference type="InterPro" id="IPR036259">
    <property type="entry name" value="MFS_trans_sf"/>
</dbReference>
<feature type="transmembrane region" description="Helical" evidence="7">
    <location>
        <begin position="219"/>
        <end position="235"/>
    </location>
</feature>
<dbReference type="Gene3D" id="1.20.1720.10">
    <property type="entry name" value="Multidrug resistance protein D"/>
    <property type="match status" value="1"/>
</dbReference>
<dbReference type="PRINTS" id="PR01036">
    <property type="entry name" value="TCRTETB"/>
</dbReference>
<feature type="transmembrane region" description="Helical" evidence="7">
    <location>
        <begin position="196"/>
        <end position="213"/>
    </location>
</feature>
<protein>
    <submittedName>
        <fullName evidence="9">MFS transporter</fullName>
    </submittedName>
</protein>
<dbReference type="Pfam" id="PF07690">
    <property type="entry name" value="MFS_1"/>
    <property type="match status" value="1"/>
</dbReference>